<name>A0ABT8T6I4_9BACT</name>
<dbReference type="InterPro" id="IPR011010">
    <property type="entry name" value="DNA_brk_join_enz"/>
</dbReference>
<keyword evidence="4" id="KW-0132">Cell division</keyword>
<dbReference type="InterPro" id="IPR033683">
    <property type="entry name" value="XerH"/>
</dbReference>
<feature type="active site" evidence="4">
    <location>
        <position position="324"/>
    </location>
</feature>
<evidence type="ECO:0000256" key="1">
    <source>
        <dbReference type="ARBA" id="ARBA00022908"/>
    </source>
</evidence>
<dbReference type="InterPro" id="IPR013762">
    <property type="entry name" value="Integrase-like_cat_sf"/>
</dbReference>
<dbReference type="Proteomes" id="UP001171111">
    <property type="component" value="Unassembled WGS sequence"/>
</dbReference>
<feature type="active site" evidence="4">
    <location>
        <position position="205"/>
    </location>
</feature>
<keyword evidence="8" id="KW-1185">Reference proteome</keyword>
<comment type="caution">
    <text evidence="7">The sequence shown here is derived from an EMBL/GenBank/DDBJ whole genome shotgun (WGS) entry which is preliminary data.</text>
</comment>
<protein>
    <recommendedName>
        <fullName evidence="4">Tyrosine recombinase XerH</fullName>
    </recommendedName>
</protein>
<dbReference type="PANTHER" id="PTHR30349:SF64">
    <property type="entry name" value="PROPHAGE INTEGRASE INTD-RELATED"/>
    <property type="match status" value="1"/>
</dbReference>
<keyword evidence="4" id="KW-0131">Cell cycle</keyword>
<dbReference type="Pfam" id="PF00589">
    <property type="entry name" value="Phage_integrase"/>
    <property type="match status" value="1"/>
</dbReference>
<keyword evidence="3 4" id="KW-0233">DNA recombination</keyword>
<dbReference type="SUPFAM" id="SSF56349">
    <property type="entry name" value="DNA breaking-rejoining enzymes"/>
    <property type="match status" value="1"/>
</dbReference>
<dbReference type="PANTHER" id="PTHR30349">
    <property type="entry name" value="PHAGE INTEGRASE-RELATED"/>
    <property type="match status" value="1"/>
</dbReference>
<comment type="similarity">
    <text evidence="4">Belongs to the 'phage' integrase family. XerH subfamily.</text>
</comment>
<feature type="domain" description="Core-binding (CB)" evidence="6">
    <location>
        <begin position="49"/>
        <end position="134"/>
    </location>
</feature>
<accession>A0ABT8T6I4</accession>
<evidence type="ECO:0000256" key="3">
    <source>
        <dbReference type="ARBA" id="ARBA00023172"/>
    </source>
</evidence>
<dbReference type="PROSITE" id="PS51898">
    <property type="entry name" value="TYR_RECOMBINASE"/>
    <property type="match status" value="1"/>
</dbReference>
<gene>
    <name evidence="4" type="primary">xerH</name>
    <name evidence="7" type="ORF">Q2362_03315</name>
</gene>
<feature type="active site" description="O-(3'-phospho-DNA)-tyrosine intermediate" evidence="4">
    <location>
        <position position="333"/>
    </location>
</feature>
<keyword evidence="4" id="KW-0963">Cytoplasm</keyword>
<proteinExistence type="inferred from homology"/>
<dbReference type="InterPro" id="IPR002104">
    <property type="entry name" value="Integrase_catalytic"/>
</dbReference>
<sequence length="357" mass="40386">MKYPLDCKKNFKESMLFWLTKFVKYKLTSLSNKELKDPAVLASVNLALTKGVENIAELDALVKKARNAGLGGASTYFNPLKKIYEILEFYELKSLAQIDEELLSEVLASATGALSDASKKNFRIATINFFKFLDAQNEEEGKAHNFNIELKNWGGITGKKGVKLPEYMSEEEVSRFLTALDESNFRINTARNQLIIKIIIFTGIRVSEALALKRRDISAEGDLFVLRIRGKGNKYRVVMIKRHLIEELLNRLPTNMLSDQGLLFTNRDGKALTQAYVSRMVEQILFKAGIRKQKNGAHMLRHTFATMLYQKQKDLVLVQEALGHASLDTSRIYTHFDNGKLRLAAKVAEELNENAGS</sequence>
<dbReference type="HAMAP" id="MF_02054">
    <property type="entry name" value="Recomb_XerH"/>
    <property type="match status" value="1"/>
</dbReference>
<feature type="active site" evidence="4">
    <location>
        <position position="298"/>
    </location>
</feature>
<dbReference type="InterPro" id="IPR044068">
    <property type="entry name" value="CB"/>
</dbReference>
<dbReference type="InterPro" id="IPR050090">
    <property type="entry name" value="Tyrosine_recombinase_XerCD"/>
</dbReference>
<evidence type="ECO:0000313" key="7">
    <source>
        <dbReference type="EMBL" id="MDO2409128.1"/>
    </source>
</evidence>
<dbReference type="EMBL" id="JAULJQ010000003">
    <property type="protein sequence ID" value="MDO2409128.1"/>
    <property type="molecule type" value="Genomic_DNA"/>
</dbReference>
<organism evidence="7 8">
    <name type="scientific">Campylobacter magnus</name>
    <dbReference type="NCBI Taxonomy" id="3026462"/>
    <lineage>
        <taxon>Bacteria</taxon>
        <taxon>Pseudomonadati</taxon>
        <taxon>Campylobacterota</taxon>
        <taxon>Epsilonproteobacteria</taxon>
        <taxon>Campylobacterales</taxon>
        <taxon>Campylobacteraceae</taxon>
        <taxon>Campylobacter</taxon>
    </lineage>
</organism>
<feature type="domain" description="Tyr recombinase" evidence="5">
    <location>
        <begin position="163"/>
        <end position="346"/>
    </location>
</feature>
<evidence type="ECO:0000259" key="5">
    <source>
        <dbReference type="PROSITE" id="PS51898"/>
    </source>
</evidence>
<comment type="function">
    <text evidence="4">Site-specific tyrosine recombinase, which acts by catalyzing the cutting and rejoining of the recombining DNA molecules.</text>
</comment>
<dbReference type="Pfam" id="PF18644">
    <property type="entry name" value="Phage_int_SAM_6"/>
    <property type="match status" value="1"/>
</dbReference>
<comment type="subcellular location">
    <subcellularLocation>
        <location evidence="4">Cytoplasm</location>
    </subcellularLocation>
</comment>
<dbReference type="InterPro" id="IPR041308">
    <property type="entry name" value="Xer_N"/>
</dbReference>
<dbReference type="Gene3D" id="1.10.443.10">
    <property type="entry name" value="Intergrase catalytic core"/>
    <property type="match status" value="1"/>
</dbReference>
<feature type="active site" evidence="4">
    <location>
        <position position="231"/>
    </location>
</feature>
<dbReference type="PROSITE" id="PS51900">
    <property type="entry name" value="CB"/>
    <property type="match status" value="1"/>
</dbReference>
<dbReference type="RefSeq" id="WP_273932117.1">
    <property type="nucleotide sequence ID" value="NZ_JAQSLK010000002.1"/>
</dbReference>
<keyword evidence="1 4" id="KW-0229">DNA integration</keyword>
<keyword evidence="2 4" id="KW-0238">DNA-binding</keyword>
<evidence type="ECO:0000313" key="8">
    <source>
        <dbReference type="Proteomes" id="UP001171111"/>
    </source>
</evidence>
<evidence type="ECO:0000259" key="6">
    <source>
        <dbReference type="PROSITE" id="PS51900"/>
    </source>
</evidence>
<feature type="active site" evidence="4">
    <location>
        <position position="301"/>
    </location>
</feature>
<evidence type="ECO:0000256" key="2">
    <source>
        <dbReference type="ARBA" id="ARBA00023125"/>
    </source>
</evidence>
<evidence type="ECO:0000256" key="4">
    <source>
        <dbReference type="HAMAP-Rule" id="MF_02054"/>
    </source>
</evidence>
<reference evidence="7 8" key="1">
    <citation type="submission" date="2023-06" db="EMBL/GenBank/DDBJ databases">
        <title>Campylobacter magnum sp. nov., isolated from cecal contents of domestic pigs (Sus scrofa domesticus).</title>
        <authorList>
            <person name="Papic B."/>
            <person name="Gruntar I."/>
        </authorList>
    </citation>
    <scope>NUCLEOTIDE SEQUENCE [LARGE SCALE GENOMIC DNA]</scope>
    <source>
        <strain evidence="8">34484-21</strain>
    </source>
</reference>